<keyword evidence="9" id="KW-1185">Reference proteome</keyword>
<evidence type="ECO:0000259" key="7">
    <source>
        <dbReference type="Pfam" id="PF00171"/>
    </source>
</evidence>
<organism evidence="8 9">
    <name type="scientific">Blautia stercoris</name>
    <dbReference type="NCBI Taxonomy" id="871664"/>
    <lineage>
        <taxon>Bacteria</taxon>
        <taxon>Bacillati</taxon>
        <taxon>Bacillota</taxon>
        <taxon>Clostridia</taxon>
        <taxon>Lachnospirales</taxon>
        <taxon>Lachnospiraceae</taxon>
        <taxon>Blautia</taxon>
    </lineage>
</organism>
<gene>
    <name evidence="8" type="ORF">H8712_05205</name>
</gene>
<dbReference type="EMBL" id="JACRTP010000002">
    <property type="protein sequence ID" value="MBC8628014.1"/>
    <property type="molecule type" value="Genomic_DNA"/>
</dbReference>
<feature type="domain" description="Aldehyde dehydrogenase" evidence="7">
    <location>
        <begin position="2"/>
        <end position="426"/>
    </location>
</feature>
<dbReference type="Pfam" id="PF00171">
    <property type="entry name" value="Aldedh"/>
    <property type="match status" value="1"/>
</dbReference>
<dbReference type="Gene3D" id="3.40.605.10">
    <property type="entry name" value="Aldehyde Dehydrogenase, Chain A, domain 1"/>
    <property type="match status" value="1"/>
</dbReference>
<dbReference type="PIRSF" id="PIRSF036492">
    <property type="entry name" value="ALDH"/>
    <property type="match status" value="1"/>
</dbReference>
<dbReference type="PROSITE" id="PS00687">
    <property type="entry name" value="ALDEHYDE_DEHYDR_GLU"/>
    <property type="match status" value="1"/>
</dbReference>
<comment type="caution">
    <text evidence="8">The sequence shown here is derived from an EMBL/GenBank/DDBJ whole genome shotgun (WGS) entry which is preliminary data.</text>
</comment>
<evidence type="ECO:0000256" key="3">
    <source>
        <dbReference type="PIRNR" id="PIRNR036492"/>
    </source>
</evidence>
<evidence type="ECO:0000256" key="4">
    <source>
        <dbReference type="PROSITE-ProRule" id="PRU10007"/>
    </source>
</evidence>
<evidence type="ECO:0000313" key="9">
    <source>
        <dbReference type="Proteomes" id="UP000661649"/>
    </source>
</evidence>
<dbReference type="Proteomes" id="UP000661649">
    <property type="component" value="Unassembled WGS sequence"/>
</dbReference>
<dbReference type="SUPFAM" id="SSF53720">
    <property type="entry name" value="ALDH-like"/>
    <property type="match status" value="1"/>
</dbReference>
<dbReference type="CDD" id="cd07136">
    <property type="entry name" value="ALDH_YwdH-P39616"/>
    <property type="match status" value="1"/>
</dbReference>
<dbReference type="InterPro" id="IPR015590">
    <property type="entry name" value="Aldehyde_DH_dom"/>
</dbReference>
<keyword evidence="2 3" id="KW-0560">Oxidoreductase</keyword>
<reference evidence="8 9" key="1">
    <citation type="submission" date="2020-08" db="EMBL/GenBank/DDBJ databases">
        <title>Genome public.</title>
        <authorList>
            <person name="Liu C."/>
            <person name="Sun Q."/>
        </authorList>
    </citation>
    <scope>NUCLEOTIDE SEQUENCE [LARGE SCALE GENOMIC DNA]</scope>
    <source>
        <strain evidence="8 9">3_YM_SP_D4_24.mj</strain>
    </source>
</reference>
<dbReference type="PANTHER" id="PTHR43570">
    <property type="entry name" value="ALDEHYDE DEHYDROGENASE"/>
    <property type="match status" value="1"/>
</dbReference>
<evidence type="ECO:0000256" key="2">
    <source>
        <dbReference type="ARBA" id="ARBA00023002"/>
    </source>
</evidence>
<dbReference type="InterPro" id="IPR016162">
    <property type="entry name" value="Ald_DH_N"/>
</dbReference>
<evidence type="ECO:0000256" key="6">
    <source>
        <dbReference type="SAM" id="Coils"/>
    </source>
</evidence>
<comment type="similarity">
    <text evidence="1 3 5">Belongs to the aldehyde dehydrogenase family.</text>
</comment>
<dbReference type="PANTHER" id="PTHR43570:SF16">
    <property type="entry name" value="ALDEHYDE DEHYDROGENASE TYPE III, ISOFORM Q"/>
    <property type="match status" value="1"/>
</dbReference>
<feature type="coiled-coil region" evidence="6">
    <location>
        <begin position="22"/>
        <end position="49"/>
    </location>
</feature>
<feature type="active site" evidence="4">
    <location>
        <position position="209"/>
    </location>
</feature>
<dbReference type="PROSITE" id="PS00070">
    <property type="entry name" value="ALDEHYDE_DEHYDR_CYS"/>
    <property type="match status" value="1"/>
</dbReference>
<accession>A0ABR7P9P4</accession>
<dbReference type="Gene3D" id="3.40.309.10">
    <property type="entry name" value="Aldehyde Dehydrogenase, Chain A, domain 2"/>
    <property type="match status" value="1"/>
</dbReference>
<evidence type="ECO:0000313" key="8">
    <source>
        <dbReference type="EMBL" id="MBC8628014.1"/>
    </source>
</evidence>
<dbReference type="InterPro" id="IPR012394">
    <property type="entry name" value="Aldehyde_DH_NAD(P)"/>
</dbReference>
<proteinExistence type="inferred from homology"/>
<dbReference type="InterPro" id="IPR016163">
    <property type="entry name" value="Ald_DH_C"/>
</dbReference>
<keyword evidence="6" id="KW-0175">Coiled coil</keyword>
<evidence type="ECO:0000256" key="5">
    <source>
        <dbReference type="RuleBase" id="RU003345"/>
    </source>
</evidence>
<evidence type="ECO:0000256" key="1">
    <source>
        <dbReference type="ARBA" id="ARBA00009986"/>
    </source>
</evidence>
<dbReference type="InterPro" id="IPR029510">
    <property type="entry name" value="Ald_DH_CS_GLU"/>
</dbReference>
<sequence length="456" mass="51583">MEIEKILKEQRNFFETGATKSIQFRQNALNRLEIIIKKHEREIADALKKDLHKSAFESYMTETGLLLNEIRYVKKHLASWMKEKRVPTPLAQFPAKSMVIAEPYGVVLIIAPWNYPFLLCLQPLIDAISGGNCCVIKPSGASTVSFKMIKKIIEEAFPLEFVAVIKDGEKENKKLLEQKVDFIFYTGGPRVGKLIMEQAAKQLTPVVLELGGKSPCIVEESADLNLAAKRIVFGKFLNSGQTCVAADYVLVQESVKEELILKMCKWIHRMYGKEPLKCKDYPKIISSYHYERLMKLLKEELVVSGGYGRKETLQIAPTILNETDFDAPVMQEEIFGPILPVIGFETIERAVNLVKQKEKPLALYLFTKEQSVKKQVLSQLSFGGGCVNDTIVHLATSYMGFGGVGASGMGSYHGKAGFDTFSHKKSLLVRKSKIDIPIRYLPYRKYKNLFLHLFLR</sequence>
<name>A0ABR7P9P4_9FIRM</name>
<dbReference type="InterPro" id="IPR016161">
    <property type="entry name" value="Ald_DH/histidinol_DH"/>
</dbReference>
<protein>
    <recommendedName>
        <fullName evidence="3">Aldehyde dehydrogenase</fullName>
    </recommendedName>
</protein>
<dbReference type="InterPro" id="IPR016160">
    <property type="entry name" value="Ald_DH_CS_CYS"/>
</dbReference>